<dbReference type="EMBL" id="JBHSCO010000003">
    <property type="protein sequence ID" value="MFC4391310.1"/>
    <property type="molecule type" value="Genomic_DNA"/>
</dbReference>
<keyword evidence="2" id="KW-1185">Reference proteome</keyword>
<evidence type="ECO:0008006" key="3">
    <source>
        <dbReference type="Google" id="ProtNLM"/>
    </source>
</evidence>
<organism evidence="1 2">
    <name type="scientific">Flavobacterium quisquiliarum</name>
    <dbReference type="NCBI Taxonomy" id="1834436"/>
    <lineage>
        <taxon>Bacteria</taxon>
        <taxon>Pseudomonadati</taxon>
        <taxon>Bacteroidota</taxon>
        <taxon>Flavobacteriia</taxon>
        <taxon>Flavobacteriales</taxon>
        <taxon>Flavobacteriaceae</taxon>
        <taxon>Flavobacterium</taxon>
    </lineage>
</organism>
<gene>
    <name evidence="1" type="ORF">ACFOY0_09915</name>
</gene>
<reference evidence="2" key="1">
    <citation type="journal article" date="2019" name="Int. J. Syst. Evol. Microbiol.">
        <title>The Global Catalogue of Microorganisms (GCM) 10K type strain sequencing project: providing services to taxonomists for standard genome sequencing and annotation.</title>
        <authorList>
            <consortium name="The Broad Institute Genomics Platform"/>
            <consortium name="The Broad Institute Genome Sequencing Center for Infectious Disease"/>
            <person name="Wu L."/>
            <person name="Ma J."/>
        </authorList>
    </citation>
    <scope>NUCLEOTIDE SEQUENCE [LARGE SCALE GENOMIC DNA]</scope>
    <source>
        <strain evidence="2">CGMCC 1.15345</strain>
    </source>
</reference>
<dbReference type="Proteomes" id="UP001595719">
    <property type="component" value="Unassembled WGS sequence"/>
</dbReference>
<evidence type="ECO:0000313" key="2">
    <source>
        <dbReference type="Proteomes" id="UP001595719"/>
    </source>
</evidence>
<proteinExistence type="predicted"/>
<sequence length="150" mass="17552">MNIRLVHERDVPASEGKQRSCFNFRIIIEFKNMVGIKYDSEYFQGIIAPYIDWVGGGNFDGYLIQKSLIFRELDNKVELHSKVINVKRYDRNVSDTVLTGHYRETEKETLTLSFDNFEMRGKILGDNENIMAFSVWGETPNKNEVYKINE</sequence>
<accession>A0ABV8W5Z9</accession>
<dbReference type="RefSeq" id="WP_179001196.1">
    <property type="nucleotide sequence ID" value="NZ_JBHSCO010000003.1"/>
</dbReference>
<protein>
    <recommendedName>
        <fullName evidence="3">YopX protein domain-containing protein</fullName>
    </recommendedName>
</protein>
<comment type="caution">
    <text evidence="1">The sequence shown here is derived from an EMBL/GenBank/DDBJ whole genome shotgun (WGS) entry which is preliminary data.</text>
</comment>
<name>A0ABV8W5Z9_9FLAO</name>
<evidence type="ECO:0000313" key="1">
    <source>
        <dbReference type="EMBL" id="MFC4391310.1"/>
    </source>
</evidence>